<evidence type="ECO:0000256" key="7">
    <source>
        <dbReference type="SAM" id="Phobius"/>
    </source>
</evidence>
<evidence type="ECO:0000313" key="9">
    <source>
        <dbReference type="Proteomes" id="UP000294850"/>
    </source>
</evidence>
<protein>
    <submittedName>
        <fullName evidence="8">DoxX family protein</fullName>
    </submittedName>
</protein>
<dbReference type="InterPro" id="IPR032808">
    <property type="entry name" value="DoxX"/>
</dbReference>
<evidence type="ECO:0000256" key="4">
    <source>
        <dbReference type="ARBA" id="ARBA00022692"/>
    </source>
</evidence>
<dbReference type="InterPro" id="IPR051907">
    <property type="entry name" value="DoxX-like_oxidoreductase"/>
</dbReference>
<dbReference type="RefSeq" id="WP_131959899.1">
    <property type="nucleotide sequence ID" value="NZ_SMFL01000007.1"/>
</dbReference>
<proteinExistence type="inferred from homology"/>
<keyword evidence="5 7" id="KW-1133">Transmembrane helix</keyword>
<dbReference type="AlphaFoldDB" id="A0A4R5DH74"/>
<keyword evidence="3" id="KW-1003">Cell membrane</keyword>
<keyword evidence="4 7" id="KW-0812">Transmembrane</keyword>
<feature type="transmembrane region" description="Helical" evidence="7">
    <location>
        <begin position="83"/>
        <end position="99"/>
    </location>
</feature>
<dbReference type="PANTHER" id="PTHR33452:SF1">
    <property type="entry name" value="INNER MEMBRANE PROTEIN YPHA-RELATED"/>
    <property type="match status" value="1"/>
</dbReference>
<evidence type="ECO:0000256" key="5">
    <source>
        <dbReference type="ARBA" id="ARBA00022989"/>
    </source>
</evidence>
<dbReference type="GO" id="GO:0005886">
    <property type="term" value="C:plasma membrane"/>
    <property type="evidence" value="ECO:0007669"/>
    <property type="project" value="UniProtKB-SubCell"/>
</dbReference>
<comment type="caution">
    <text evidence="8">The sequence shown here is derived from an EMBL/GenBank/DDBJ whole genome shotgun (WGS) entry which is preliminary data.</text>
</comment>
<feature type="transmembrane region" description="Helical" evidence="7">
    <location>
        <begin position="58"/>
        <end position="76"/>
    </location>
</feature>
<evidence type="ECO:0000256" key="6">
    <source>
        <dbReference type="ARBA" id="ARBA00023136"/>
    </source>
</evidence>
<evidence type="ECO:0000256" key="1">
    <source>
        <dbReference type="ARBA" id="ARBA00004651"/>
    </source>
</evidence>
<gene>
    <name evidence="8" type="ORF">E0F88_19170</name>
</gene>
<comment type="similarity">
    <text evidence="2">Belongs to the DoxX family.</text>
</comment>
<dbReference type="Pfam" id="PF07681">
    <property type="entry name" value="DoxX"/>
    <property type="match status" value="1"/>
</dbReference>
<reference evidence="8 9" key="1">
    <citation type="submission" date="2019-03" db="EMBL/GenBank/DDBJ databases">
        <title>Dyadobacter AR-3-6 sp. nov., isolated from arctic soil.</title>
        <authorList>
            <person name="Chaudhary D.K."/>
        </authorList>
    </citation>
    <scope>NUCLEOTIDE SEQUENCE [LARGE SCALE GENOMIC DNA]</scope>
    <source>
        <strain evidence="8 9">AR-3-6</strain>
    </source>
</reference>
<evidence type="ECO:0000256" key="2">
    <source>
        <dbReference type="ARBA" id="ARBA00006679"/>
    </source>
</evidence>
<evidence type="ECO:0000256" key="3">
    <source>
        <dbReference type="ARBA" id="ARBA00022475"/>
    </source>
</evidence>
<dbReference type="PANTHER" id="PTHR33452">
    <property type="entry name" value="OXIDOREDUCTASE CATD-RELATED"/>
    <property type="match status" value="1"/>
</dbReference>
<accession>A0A4R5DH74</accession>
<dbReference type="EMBL" id="SMFL01000007">
    <property type="protein sequence ID" value="TDE13179.1"/>
    <property type="molecule type" value="Genomic_DNA"/>
</dbReference>
<comment type="subcellular location">
    <subcellularLocation>
        <location evidence="1">Cell membrane</location>
        <topology evidence="1">Multi-pass membrane protein</topology>
    </subcellularLocation>
</comment>
<keyword evidence="6 7" id="KW-0472">Membrane</keyword>
<organism evidence="8 9">
    <name type="scientific">Dyadobacter psychrotolerans</name>
    <dbReference type="NCBI Taxonomy" id="2541721"/>
    <lineage>
        <taxon>Bacteria</taxon>
        <taxon>Pseudomonadati</taxon>
        <taxon>Bacteroidota</taxon>
        <taxon>Cytophagia</taxon>
        <taxon>Cytophagales</taxon>
        <taxon>Spirosomataceae</taxon>
        <taxon>Dyadobacter</taxon>
    </lineage>
</organism>
<keyword evidence="9" id="KW-1185">Reference proteome</keyword>
<dbReference type="Proteomes" id="UP000294850">
    <property type="component" value="Unassembled WGS sequence"/>
</dbReference>
<sequence>MLKKFLKPISLPVLADWGILILRVGVALIMMTHGYPKLNKLISGDHAFADPIGVGQELSLILTVGAEFFCSVLLLLGIATRAVLIPLIFTMAVVFFIVHGEDPFGKKESALMFLIPYITLFFTGPGRFSLDKKLF</sequence>
<evidence type="ECO:0000313" key="8">
    <source>
        <dbReference type="EMBL" id="TDE13179.1"/>
    </source>
</evidence>
<name>A0A4R5DH74_9BACT</name>
<feature type="transmembrane region" description="Helical" evidence="7">
    <location>
        <begin position="111"/>
        <end position="130"/>
    </location>
</feature>
<feature type="transmembrane region" description="Helical" evidence="7">
    <location>
        <begin position="12"/>
        <end position="31"/>
    </location>
</feature>
<dbReference type="OrthoDB" id="9813193at2"/>